<dbReference type="Gene3D" id="1.25.40.10">
    <property type="entry name" value="Tetratricopeptide repeat domain"/>
    <property type="match status" value="1"/>
</dbReference>
<feature type="chain" id="PRO_5045199598" description="Tetratricopeptide repeat protein" evidence="4">
    <location>
        <begin position="18"/>
        <end position="390"/>
    </location>
</feature>
<evidence type="ECO:0008006" key="7">
    <source>
        <dbReference type="Google" id="ProtNLM"/>
    </source>
</evidence>
<sequence>MRSIFLSLCVLGLTACATPEQTQVTPSAIEAVAAAPNKVIWHDEYFDEVPAIPIISRAEVFELSDQLKQRIIQAEVQKLGNISKTRFLLDLVYTKDSAEFSYNNNETTTAKKTWESKRGNCISLTILAYSIGRALNLPIVMQEVEIPVQFDRRGNLDFLSSHVNAMVMQKDFWFEREGENRGYLIIDFEPQTMVLHKGRALNEDEILSRFYNNLGAEHLVKNQKSAAYAYFKAAILAAPNNSLAYSNLAELYLQTGWHEEAEQTLAHALRINENDVIAMRNMQKIMQMQNRDAEVLMLAKKIEASNAENPHYWIGLGIQAIKNKEYLSAVKYLEKAKKMAHGYAEIHRNLAEAYLHTGNMAGAKYEISQLIDLVPDHPKSILLRNKFAMR</sequence>
<dbReference type="PANTHER" id="PTHR44186">
    <property type="match status" value="1"/>
</dbReference>
<dbReference type="PROSITE" id="PS50005">
    <property type="entry name" value="TPR"/>
    <property type="match status" value="2"/>
</dbReference>
<dbReference type="PROSITE" id="PS51257">
    <property type="entry name" value="PROKAR_LIPOPROTEIN"/>
    <property type="match status" value="1"/>
</dbReference>
<reference evidence="6" key="1">
    <citation type="journal article" date="2019" name="Int. J. Syst. Evol. Microbiol.">
        <title>The Global Catalogue of Microorganisms (GCM) 10K type strain sequencing project: providing services to taxonomists for standard genome sequencing and annotation.</title>
        <authorList>
            <consortium name="The Broad Institute Genomics Platform"/>
            <consortium name="The Broad Institute Genome Sequencing Center for Infectious Disease"/>
            <person name="Wu L."/>
            <person name="Ma J."/>
        </authorList>
    </citation>
    <scope>NUCLEOTIDE SEQUENCE [LARGE SCALE GENOMIC DNA]</scope>
    <source>
        <strain evidence="6">KCTC 23916</strain>
    </source>
</reference>
<dbReference type="InterPro" id="IPR019734">
    <property type="entry name" value="TPR_rpt"/>
</dbReference>
<evidence type="ECO:0000256" key="1">
    <source>
        <dbReference type="ARBA" id="ARBA00022737"/>
    </source>
</evidence>
<name>A0ABQ2X9I1_9BURK</name>
<keyword evidence="4" id="KW-0732">Signal</keyword>
<dbReference type="RefSeq" id="WP_189344907.1">
    <property type="nucleotide sequence ID" value="NZ_BMYT01000001.1"/>
</dbReference>
<dbReference type="InterPro" id="IPR011990">
    <property type="entry name" value="TPR-like_helical_dom_sf"/>
</dbReference>
<gene>
    <name evidence="5" type="ORF">GCM10011282_10510</name>
</gene>
<feature type="repeat" description="TPR" evidence="3">
    <location>
        <begin position="208"/>
        <end position="241"/>
    </location>
</feature>
<dbReference type="Proteomes" id="UP000620127">
    <property type="component" value="Unassembled WGS sequence"/>
</dbReference>
<evidence type="ECO:0000256" key="3">
    <source>
        <dbReference type="PROSITE-ProRule" id="PRU00339"/>
    </source>
</evidence>
<comment type="caution">
    <text evidence="5">The sequence shown here is derived from an EMBL/GenBank/DDBJ whole genome shotgun (WGS) entry which is preliminary data.</text>
</comment>
<organism evidence="5 6">
    <name type="scientific">Undibacterium macrobrachii</name>
    <dbReference type="NCBI Taxonomy" id="1119058"/>
    <lineage>
        <taxon>Bacteria</taxon>
        <taxon>Pseudomonadati</taxon>
        <taxon>Pseudomonadota</taxon>
        <taxon>Betaproteobacteria</taxon>
        <taxon>Burkholderiales</taxon>
        <taxon>Oxalobacteraceae</taxon>
        <taxon>Undibacterium</taxon>
    </lineage>
</organism>
<evidence type="ECO:0000256" key="4">
    <source>
        <dbReference type="SAM" id="SignalP"/>
    </source>
</evidence>
<keyword evidence="1" id="KW-0677">Repeat</keyword>
<dbReference type="SMART" id="SM00028">
    <property type="entry name" value="TPR"/>
    <property type="match status" value="4"/>
</dbReference>
<dbReference type="EMBL" id="BMYT01000001">
    <property type="protein sequence ID" value="GGX06015.1"/>
    <property type="molecule type" value="Genomic_DNA"/>
</dbReference>
<dbReference type="PANTHER" id="PTHR44186:SF1">
    <property type="entry name" value="BARDET-BIEDL SYNDROME 4 PROTEIN"/>
    <property type="match status" value="1"/>
</dbReference>
<keyword evidence="2 3" id="KW-0802">TPR repeat</keyword>
<dbReference type="SUPFAM" id="SSF48452">
    <property type="entry name" value="TPR-like"/>
    <property type="match status" value="1"/>
</dbReference>
<proteinExistence type="predicted"/>
<dbReference type="Pfam" id="PF14559">
    <property type="entry name" value="TPR_19"/>
    <property type="match status" value="2"/>
</dbReference>
<feature type="signal peptide" evidence="4">
    <location>
        <begin position="1"/>
        <end position="17"/>
    </location>
</feature>
<accession>A0ABQ2X9I1</accession>
<evidence type="ECO:0000313" key="6">
    <source>
        <dbReference type="Proteomes" id="UP000620127"/>
    </source>
</evidence>
<keyword evidence="6" id="KW-1185">Reference proteome</keyword>
<protein>
    <recommendedName>
        <fullName evidence="7">Tetratricopeptide repeat protein</fullName>
    </recommendedName>
</protein>
<evidence type="ECO:0000256" key="2">
    <source>
        <dbReference type="ARBA" id="ARBA00022803"/>
    </source>
</evidence>
<evidence type="ECO:0000313" key="5">
    <source>
        <dbReference type="EMBL" id="GGX06015.1"/>
    </source>
</evidence>
<feature type="repeat" description="TPR" evidence="3">
    <location>
        <begin position="242"/>
        <end position="275"/>
    </location>
</feature>